<evidence type="ECO:0008006" key="3">
    <source>
        <dbReference type="Google" id="ProtNLM"/>
    </source>
</evidence>
<evidence type="ECO:0000313" key="1">
    <source>
        <dbReference type="EMBL" id="KIC93698.1"/>
    </source>
</evidence>
<comment type="caution">
    <text evidence="1">The sequence shown here is derived from an EMBL/GenBank/DDBJ whole genome shotgun (WGS) entry which is preliminary data.</text>
</comment>
<reference evidence="1 2" key="1">
    <citation type="submission" date="2014-11" db="EMBL/GenBank/DDBJ databases">
        <title>Genome sequence of Flavihumibacter solisilvae 3-3.</title>
        <authorList>
            <person name="Zhou G."/>
            <person name="Li M."/>
            <person name="Wang G."/>
        </authorList>
    </citation>
    <scope>NUCLEOTIDE SEQUENCE [LARGE SCALE GENOMIC DNA]</scope>
    <source>
        <strain evidence="1 2">3-3</strain>
    </source>
</reference>
<dbReference type="EMBL" id="JSVC01000018">
    <property type="protein sequence ID" value="KIC93698.1"/>
    <property type="molecule type" value="Genomic_DNA"/>
</dbReference>
<dbReference type="InterPro" id="IPR043749">
    <property type="entry name" value="DUF5694"/>
</dbReference>
<keyword evidence="2" id="KW-1185">Reference proteome</keyword>
<proteinExistence type="predicted"/>
<dbReference type="Pfam" id="PF18950">
    <property type="entry name" value="DUF5694"/>
    <property type="match status" value="1"/>
</dbReference>
<dbReference type="AlphaFoldDB" id="A0A0C1LE23"/>
<name>A0A0C1LE23_9BACT</name>
<gene>
    <name evidence="1" type="ORF">OI18_16220</name>
</gene>
<dbReference type="Proteomes" id="UP000031408">
    <property type="component" value="Unassembled WGS sequence"/>
</dbReference>
<accession>A0A0C1LE23</accession>
<evidence type="ECO:0000313" key="2">
    <source>
        <dbReference type="Proteomes" id="UP000031408"/>
    </source>
</evidence>
<organism evidence="1 2">
    <name type="scientific">Flavihumibacter solisilvae</name>
    <dbReference type="NCBI Taxonomy" id="1349421"/>
    <lineage>
        <taxon>Bacteria</taxon>
        <taxon>Pseudomonadati</taxon>
        <taxon>Bacteroidota</taxon>
        <taxon>Chitinophagia</taxon>
        <taxon>Chitinophagales</taxon>
        <taxon>Chitinophagaceae</taxon>
        <taxon>Flavihumibacter</taxon>
    </lineage>
</organism>
<protein>
    <recommendedName>
        <fullName evidence="3">TraB/GumN family protein</fullName>
    </recommendedName>
</protein>
<sequence>MLLCLASVAQQKNTKEVKVLLIGTFHFDNPGLDVAKFKDADILSQKRQREVEEVTSLLKRFAPDKIFIEAVPARQSQIDSAFTLYKAGKKELRASEVEQLGFRLAKQLGHSTLYGVDYQETKFPFDSLMKSATEAGQTGITSHVQKTIEEVQTSFNEALQKLTIKEMLLRENSEDMIKLQHEFYFKLLPAGKPGNHVGSYLVSEWWRRNMVICENILKQLNGNEEKVLVIFGSGHTAILNEIMKFNPAIKLVPASEVLR</sequence>